<sequence length="192" mass="20043">MHVLLFSPLLILSGALALPIAPVQTSTDAQKTTSEITNQLSTSVVHSISDLKVSTTTSGYIQQPTQHLKEGTTTLATPTAGGTQYIEHSVSATAEPSHASESSTTQLESVQATSSSPFPSITRNSPTQSSIPGQLVGGISSIADTASEDVGLPLNPIEDFFYGGSSNGDGGRFSHYALCQDGHCQDDFGFLR</sequence>
<gene>
    <name evidence="3" type="ORF">EW145_g4193</name>
</gene>
<feature type="compositionally biased region" description="Polar residues" evidence="1">
    <location>
        <begin position="90"/>
        <end position="132"/>
    </location>
</feature>
<dbReference type="Proteomes" id="UP000308199">
    <property type="component" value="Unassembled WGS sequence"/>
</dbReference>
<dbReference type="AlphaFoldDB" id="A0A4S4L696"/>
<keyword evidence="4" id="KW-1185">Reference proteome</keyword>
<evidence type="ECO:0000313" key="3">
    <source>
        <dbReference type="EMBL" id="THH06288.1"/>
    </source>
</evidence>
<keyword evidence="2" id="KW-0732">Signal</keyword>
<feature type="signal peptide" evidence="2">
    <location>
        <begin position="1"/>
        <end position="17"/>
    </location>
</feature>
<proteinExistence type="predicted"/>
<name>A0A4S4L696_9AGAM</name>
<dbReference type="EMBL" id="SGPK01000204">
    <property type="protein sequence ID" value="THH06288.1"/>
    <property type="molecule type" value="Genomic_DNA"/>
</dbReference>
<comment type="caution">
    <text evidence="3">The sequence shown here is derived from an EMBL/GenBank/DDBJ whole genome shotgun (WGS) entry which is preliminary data.</text>
</comment>
<reference evidence="3 4" key="1">
    <citation type="submission" date="2019-02" db="EMBL/GenBank/DDBJ databases">
        <title>Genome sequencing of the rare red list fungi Phellinidium pouzarii.</title>
        <authorList>
            <person name="Buettner E."/>
            <person name="Kellner H."/>
        </authorList>
    </citation>
    <scope>NUCLEOTIDE SEQUENCE [LARGE SCALE GENOMIC DNA]</scope>
    <source>
        <strain evidence="3 4">DSM 108285</strain>
    </source>
</reference>
<accession>A0A4S4L696</accession>
<evidence type="ECO:0000256" key="2">
    <source>
        <dbReference type="SAM" id="SignalP"/>
    </source>
</evidence>
<feature type="region of interest" description="Disordered" evidence="1">
    <location>
        <begin position="89"/>
        <end position="135"/>
    </location>
</feature>
<evidence type="ECO:0000256" key="1">
    <source>
        <dbReference type="SAM" id="MobiDB-lite"/>
    </source>
</evidence>
<evidence type="ECO:0000313" key="4">
    <source>
        <dbReference type="Proteomes" id="UP000308199"/>
    </source>
</evidence>
<protein>
    <submittedName>
        <fullName evidence="3">Uncharacterized protein</fullName>
    </submittedName>
</protein>
<organism evidence="3 4">
    <name type="scientific">Phellinidium pouzarii</name>
    <dbReference type="NCBI Taxonomy" id="167371"/>
    <lineage>
        <taxon>Eukaryota</taxon>
        <taxon>Fungi</taxon>
        <taxon>Dikarya</taxon>
        <taxon>Basidiomycota</taxon>
        <taxon>Agaricomycotina</taxon>
        <taxon>Agaricomycetes</taxon>
        <taxon>Hymenochaetales</taxon>
        <taxon>Hymenochaetaceae</taxon>
        <taxon>Phellinidium</taxon>
    </lineage>
</organism>
<feature type="chain" id="PRO_5020570315" evidence="2">
    <location>
        <begin position="18"/>
        <end position="192"/>
    </location>
</feature>